<comment type="caution">
    <text evidence="2">The sequence shown here is derived from an EMBL/GenBank/DDBJ whole genome shotgun (WGS) entry which is preliminary data.</text>
</comment>
<protein>
    <recommendedName>
        <fullName evidence="1">Reverse transcriptase domain-containing protein</fullName>
    </recommendedName>
</protein>
<dbReference type="Gene3D" id="3.60.10.10">
    <property type="entry name" value="Endonuclease/exonuclease/phosphatase"/>
    <property type="match status" value="1"/>
</dbReference>
<accession>A0ABP1PZ96</accession>
<dbReference type="InterPro" id="IPR005135">
    <property type="entry name" value="Endo/exonuclease/phosphatase"/>
</dbReference>
<dbReference type="Pfam" id="PF00078">
    <property type="entry name" value="RVT_1"/>
    <property type="match status" value="1"/>
</dbReference>
<dbReference type="Proteomes" id="UP001642540">
    <property type="component" value="Unassembled WGS sequence"/>
</dbReference>
<name>A0ABP1PZ96_9HEXA</name>
<sequence length="1027" mass="119665">MAGSQYNSMTADKILHDCPVSSSQPESKWIASSIDTLNSTDNSSFTPDKEAQMGAPNIPAEVNSRGILFCHQNVNSIRNKFDEVRWFVETVKPAVFSITESKLDPHRDVDNMYIIENYYLLRFDRTVNSGGGTVIYVKCDFQYEILDPVFRIPDLCEINVIRIKKCGVKPIIIVTVYKHPNISLSEFISCFEDLNQMVGEFKLEVVIMGDFNINLLDICTNENENETDRFKFKFYHLCKEYNLWQLLRTPTHNRGGLIDHIYVTDRDKYSKFGSFSYGGSDHKLCFVIRKKRKLVYEPRVILVRSWKKIDWEAFKNELVIIRGQFDSSTSNEISQNTSQYVIRNVDKKFDYINRRVMELLDKYAPLKKRLVKGKHNPWFNSNLRTLCNQRNKAQEFAIEQKTVEAKKNYRQLNNKRNLMLSNNKALYFQGKFEEACDSSSLWDTINELTQFRRKSKSAINQLHTGSRKITDKSEICDILADTFVLAGTNDTTDINSEIKEYCNNFDYVNSANSDKYPITVTHEEVYKALSAVKVKRSYNPPNIAPARVMKNCGVVFLGILVSLFTNIINNTSVPLAFKKANVMPLYKGKGSRLSSINYRPISLLNDYCKIFEKFLSSRILDRVENQLNDNQHAYRANRSCHTALTKFTNDVFSSIDKPKTKVGAIYIDFSKAFDSIDHTLFVKKLMYNFKLEPWIVKISNENLKFRVFTIDNQDKCYDLGRGICQGSAYGPLTFSLYINDISDTINIPFLMYADDIVIYTEGKSFSEIIAKLEQEMLQIQEWCKVNHMSINYDKTKLMFFYKSRDSSVKKESMPSFITIGDKQIERVEEFKYLGVIIDSTLTFSSHFKLVVKKISDRLSYLRGFKRYLNTRILRVMVNSHLYSIIDYGIDIWAVQSDTMLNELQAKIDRFLFEFEYSTNYRNRKTVSDTDLLKVRKKFNFLSVKHRRDLILLKSAFLKFHSKKLEISERESSRLIPLMKMPKFQSQMYKSSVNYRTISLWNGLPKNFDVKKWGMNKFVNEIITHWGI</sequence>
<dbReference type="PANTHER" id="PTHR47510">
    <property type="entry name" value="REVERSE TRANSCRIPTASE DOMAIN-CONTAINING PROTEIN"/>
    <property type="match status" value="1"/>
</dbReference>
<dbReference type="InterPro" id="IPR036691">
    <property type="entry name" value="Endo/exonu/phosph_ase_sf"/>
</dbReference>
<keyword evidence="3" id="KW-1185">Reference proteome</keyword>
<evidence type="ECO:0000313" key="2">
    <source>
        <dbReference type="EMBL" id="CAL8083264.1"/>
    </source>
</evidence>
<dbReference type="InterPro" id="IPR000477">
    <property type="entry name" value="RT_dom"/>
</dbReference>
<dbReference type="PANTHER" id="PTHR47510:SF3">
    <property type="entry name" value="ENDO_EXONUCLEASE_PHOSPHATASE DOMAIN-CONTAINING PROTEIN"/>
    <property type="match status" value="1"/>
</dbReference>
<dbReference type="CDD" id="cd01650">
    <property type="entry name" value="RT_nLTR_like"/>
    <property type="match status" value="1"/>
</dbReference>
<reference evidence="2 3" key="1">
    <citation type="submission" date="2024-08" db="EMBL/GenBank/DDBJ databases">
        <authorList>
            <person name="Cucini C."/>
            <person name="Frati F."/>
        </authorList>
    </citation>
    <scope>NUCLEOTIDE SEQUENCE [LARGE SCALE GENOMIC DNA]</scope>
</reference>
<feature type="domain" description="Reverse transcriptase" evidence="1">
    <location>
        <begin position="566"/>
        <end position="837"/>
    </location>
</feature>
<gene>
    <name evidence="2" type="ORF">ODALV1_LOCUS5436</name>
</gene>
<dbReference type="SUPFAM" id="SSF56219">
    <property type="entry name" value="DNase I-like"/>
    <property type="match status" value="1"/>
</dbReference>
<proteinExistence type="predicted"/>
<dbReference type="PROSITE" id="PS50878">
    <property type="entry name" value="RT_POL"/>
    <property type="match status" value="1"/>
</dbReference>
<evidence type="ECO:0000313" key="3">
    <source>
        <dbReference type="Proteomes" id="UP001642540"/>
    </source>
</evidence>
<dbReference type="SUPFAM" id="SSF56672">
    <property type="entry name" value="DNA/RNA polymerases"/>
    <property type="match status" value="1"/>
</dbReference>
<dbReference type="EMBL" id="CAXLJM020000016">
    <property type="protein sequence ID" value="CAL8083264.1"/>
    <property type="molecule type" value="Genomic_DNA"/>
</dbReference>
<organism evidence="2 3">
    <name type="scientific">Orchesella dallaii</name>
    <dbReference type="NCBI Taxonomy" id="48710"/>
    <lineage>
        <taxon>Eukaryota</taxon>
        <taxon>Metazoa</taxon>
        <taxon>Ecdysozoa</taxon>
        <taxon>Arthropoda</taxon>
        <taxon>Hexapoda</taxon>
        <taxon>Collembola</taxon>
        <taxon>Entomobryomorpha</taxon>
        <taxon>Entomobryoidea</taxon>
        <taxon>Orchesellidae</taxon>
        <taxon>Orchesellinae</taxon>
        <taxon>Orchesella</taxon>
    </lineage>
</organism>
<evidence type="ECO:0000259" key="1">
    <source>
        <dbReference type="PROSITE" id="PS50878"/>
    </source>
</evidence>
<dbReference type="Pfam" id="PF03372">
    <property type="entry name" value="Exo_endo_phos"/>
    <property type="match status" value="1"/>
</dbReference>
<dbReference type="InterPro" id="IPR043502">
    <property type="entry name" value="DNA/RNA_pol_sf"/>
</dbReference>